<dbReference type="OrthoDB" id="10459525at2759"/>
<name>A0A2H3E2K1_ARMGA</name>
<keyword evidence="3" id="KW-1185">Reference proteome</keyword>
<protein>
    <submittedName>
        <fullName evidence="2">Uncharacterized protein</fullName>
    </submittedName>
</protein>
<evidence type="ECO:0000313" key="2">
    <source>
        <dbReference type="EMBL" id="PBL01686.1"/>
    </source>
</evidence>
<dbReference type="InParanoid" id="A0A2H3E2K1"/>
<reference evidence="3" key="1">
    <citation type="journal article" date="2017" name="Nat. Ecol. Evol.">
        <title>Genome expansion and lineage-specific genetic innovations in the forest pathogenic fungi Armillaria.</title>
        <authorList>
            <person name="Sipos G."/>
            <person name="Prasanna A.N."/>
            <person name="Walter M.C."/>
            <person name="O'Connor E."/>
            <person name="Balint B."/>
            <person name="Krizsan K."/>
            <person name="Kiss B."/>
            <person name="Hess J."/>
            <person name="Varga T."/>
            <person name="Slot J."/>
            <person name="Riley R."/>
            <person name="Boka B."/>
            <person name="Rigling D."/>
            <person name="Barry K."/>
            <person name="Lee J."/>
            <person name="Mihaltcheva S."/>
            <person name="LaButti K."/>
            <person name="Lipzen A."/>
            <person name="Waldron R."/>
            <person name="Moloney N.M."/>
            <person name="Sperisen C."/>
            <person name="Kredics L."/>
            <person name="Vagvoelgyi C."/>
            <person name="Patrignani A."/>
            <person name="Fitzpatrick D."/>
            <person name="Nagy I."/>
            <person name="Doyle S."/>
            <person name="Anderson J.B."/>
            <person name="Grigoriev I.V."/>
            <person name="Gueldener U."/>
            <person name="Muensterkoetter M."/>
            <person name="Nagy L.G."/>
        </authorList>
    </citation>
    <scope>NUCLEOTIDE SEQUENCE [LARGE SCALE GENOMIC DNA]</scope>
    <source>
        <strain evidence="3">Ar21-2</strain>
    </source>
</reference>
<proteinExistence type="predicted"/>
<sequence length="84" mass="9463">MDKGQKRARSNTFGGLLVHMPDNLPEEEGIPIPAKRSEVARNTLVEIMGIFAPALVEYVEDFLDDYLPVHYGTQEENDDEVDSE</sequence>
<feature type="region of interest" description="Disordered" evidence="1">
    <location>
        <begin position="1"/>
        <end position="24"/>
    </location>
</feature>
<dbReference type="Proteomes" id="UP000217790">
    <property type="component" value="Unassembled WGS sequence"/>
</dbReference>
<evidence type="ECO:0000313" key="3">
    <source>
        <dbReference type="Proteomes" id="UP000217790"/>
    </source>
</evidence>
<accession>A0A2H3E2K1</accession>
<dbReference type="AlphaFoldDB" id="A0A2H3E2K1"/>
<evidence type="ECO:0000256" key="1">
    <source>
        <dbReference type="SAM" id="MobiDB-lite"/>
    </source>
</evidence>
<organism evidence="2 3">
    <name type="scientific">Armillaria gallica</name>
    <name type="common">Bulbous honey fungus</name>
    <name type="synonym">Armillaria bulbosa</name>
    <dbReference type="NCBI Taxonomy" id="47427"/>
    <lineage>
        <taxon>Eukaryota</taxon>
        <taxon>Fungi</taxon>
        <taxon>Dikarya</taxon>
        <taxon>Basidiomycota</taxon>
        <taxon>Agaricomycotina</taxon>
        <taxon>Agaricomycetes</taxon>
        <taxon>Agaricomycetidae</taxon>
        <taxon>Agaricales</taxon>
        <taxon>Marasmiineae</taxon>
        <taxon>Physalacriaceae</taxon>
        <taxon>Armillaria</taxon>
    </lineage>
</organism>
<gene>
    <name evidence="2" type="ORF">ARMGADRAFT_1005218</name>
</gene>
<dbReference type="EMBL" id="KZ293645">
    <property type="protein sequence ID" value="PBL01686.1"/>
    <property type="molecule type" value="Genomic_DNA"/>
</dbReference>